<evidence type="ECO:0000256" key="4">
    <source>
        <dbReference type="ARBA" id="ARBA00022989"/>
    </source>
</evidence>
<keyword evidence="3" id="KW-0812">Transmembrane</keyword>
<organism evidence="9 10">
    <name type="scientific">Tetracentron sinense</name>
    <name type="common">Spur-leaf</name>
    <dbReference type="NCBI Taxonomy" id="13715"/>
    <lineage>
        <taxon>Eukaryota</taxon>
        <taxon>Viridiplantae</taxon>
        <taxon>Streptophyta</taxon>
        <taxon>Embryophyta</taxon>
        <taxon>Tracheophyta</taxon>
        <taxon>Spermatophyta</taxon>
        <taxon>Magnoliopsida</taxon>
        <taxon>Trochodendrales</taxon>
        <taxon>Trochodendraceae</taxon>
        <taxon>Tetracentron</taxon>
    </lineage>
</organism>
<dbReference type="OrthoDB" id="1703439at2759"/>
<evidence type="ECO:0000256" key="6">
    <source>
        <dbReference type="ARBA" id="ARBA00023136"/>
    </source>
</evidence>
<feature type="compositionally biased region" description="Basic and acidic residues" evidence="8">
    <location>
        <begin position="155"/>
        <end position="164"/>
    </location>
</feature>
<evidence type="ECO:0000256" key="3">
    <source>
        <dbReference type="ARBA" id="ARBA00022692"/>
    </source>
</evidence>
<name>A0A834ZIL7_TETSI</name>
<comment type="subcellular location">
    <subcellularLocation>
        <location evidence="1">Cell membrane</location>
        <topology evidence="1">Single-pass membrane protein</topology>
    </subcellularLocation>
</comment>
<reference evidence="9 10" key="1">
    <citation type="submission" date="2020-04" db="EMBL/GenBank/DDBJ databases">
        <title>Plant Genome Project.</title>
        <authorList>
            <person name="Zhang R.-G."/>
        </authorList>
    </citation>
    <scope>NUCLEOTIDE SEQUENCE [LARGE SCALE GENOMIC DNA]</scope>
    <source>
        <strain evidence="9">YNK0</strain>
        <tissue evidence="9">Leaf</tissue>
    </source>
</reference>
<evidence type="ECO:0000256" key="5">
    <source>
        <dbReference type="ARBA" id="ARBA00023054"/>
    </source>
</evidence>
<gene>
    <name evidence="9" type="ORF">HHK36_006769</name>
</gene>
<evidence type="ECO:0000256" key="1">
    <source>
        <dbReference type="ARBA" id="ARBA00004162"/>
    </source>
</evidence>
<keyword evidence="10" id="KW-1185">Reference proteome</keyword>
<dbReference type="Proteomes" id="UP000655225">
    <property type="component" value="Unassembled WGS sequence"/>
</dbReference>
<proteinExistence type="inferred from homology"/>
<evidence type="ECO:0000256" key="2">
    <source>
        <dbReference type="ARBA" id="ARBA00022475"/>
    </source>
</evidence>
<comment type="similarity">
    <text evidence="7">Belongs to the plant Proton pump-interactor protein family.</text>
</comment>
<dbReference type="AlphaFoldDB" id="A0A834ZIL7"/>
<sequence>MESEVSTVEFEGKSDLDFSSWEDVGKFNGIVHDSAEDIDGNYVLVKGADIVSDDPIEKDLYTKCKCVVDCNHEIEESPIMVTEAVEAELHQLVVGEEKITTDSSADILESELVKRLHWGPPVVVVENEGYESSTGGDSHGADQGVEGIQSDDALDGQKKVDKRREDKFREHMRLARRQVDELIVASIIIIVKRPNQKRELHEKRATLNAIDPLESLLSRLKTAISIESIGCKIHYMEHMIEHETLPLKEEEKIIHKIKQLKHLREQLFPNIGGQDELQHALDQGESIEENFKVLQTEAITDAAKKNFLDEKDKFKELQAKLKAADEAAYMHLQSGRKELCEKIQCFWKLQGIKDDVKAAYAYVSAGDREVLQDRTRQRLIYLSIRRIDALRRVIPLAGSC</sequence>
<dbReference type="GO" id="GO:0005886">
    <property type="term" value="C:plasma membrane"/>
    <property type="evidence" value="ECO:0007669"/>
    <property type="project" value="UniProtKB-SubCell"/>
</dbReference>
<keyword evidence="6" id="KW-0472">Membrane</keyword>
<evidence type="ECO:0000313" key="10">
    <source>
        <dbReference type="Proteomes" id="UP000655225"/>
    </source>
</evidence>
<evidence type="ECO:0000256" key="7">
    <source>
        <dbReference type="ARBA" id="ARBA00038080"/>
    </source>
</evidence>
<keyword evidence="5" id="KW-0175">Coiled coil</keyword>
<evidence type="ECO:0000313" key="9">
    <source>
        <dbReference type="EMBL" id="KAF8407636.1"/>
    </source>
</evidence>
<keyword evidence="2" id="KW-1003">Cell membrane</keyword>
<comment type="caution">
    <text evidence="9">The sequence shown here is derived from an EMBL/GenBank/DDBJ whole genome shotgun (WGS) entry which is preliminary data.</text>
</comment>
<dbReference type="InterPro" id="IPR055282">
    <property type="entry name" value="PPI1-4"/>
</dbReference>
<keyword evidence="4" id="KW-1133">Transmembrane helix</keyword>
<accession>A0A834ZIL7</accession>
<dbReference type="EMBL" id="JABCRI010000004">
    <property type="protein sequence ID" value="KAF8407636.1"/>
    <property type="molecule type" value="Genomic_DNA"/>
</dbReference>
<dbReference type="PANTHER" id="PTHR32219:SF3">
    <property type="entry name" value="CALPONIN-LIKE DOMAIN PROTEIN"/>
    <property type="match status" value="1"/>
</dbReference>
<protein>
    <submittedName>
        <fullName evidence="9">Uncharacterized protein</fullName>
    </submittedName>
</protein>
<feature type="region of interest" description="Disordered" evidence="8">
    <location>
        <begin position="130"/>
        <end position="164"/>
    </location>
</feature>
<evidence type="ECO:0000256" key="8">
    <source>
        <dbReference type="SAM" id="MobiDB-lite"/>
    </source>
</evidence>
<dbReference type="PANTHER" id="PTHR32219">
    <property type="entry name" value="RNA-BINDING PROTEIN YLMH-RELATED"/>
    <property type="match status" value="1"/>
</dbReference>